<accession>A0ABU8U0G7</accession>
<dbReference type="EMBL" id="JBBKAM010000002">
    <property type="protein sequence ID" value="MEJ8641165.1"/>
    <property type="molecule type" value="Genomic_DNA"/>
</dbReference>
<evidence type="ECO:0000313" key="2">
    <source>
        <dbReference type="Proteomes" id="UP001382904"/>
    </source>
</evidence>
<dbReference type="Proteomes" id="UP001382904">
    <property type="component" value="Unassembled WGS sequence"/>
</dbReference>
<keyword evidence="2" id="KW-1185">Reference proteome</keyword>
<sequence length="63" mass="6643">MLARSVLLYRRLAGLGPAVDSRHEMLLGSAHQAVDALGAHADKLTAHGRQMLAECADHIGVAV</sequence>
<proteinExistence type="predicted"/>
<organism evidence="1 2">
    <name type="scientific">Streptomyces caledonius</name>
    <dbReference type="NCBI Taxonomy" id="3134107"/>
    <lineage>
        <taxon>Bacteria</taxon>
        <taxon>Bacillati</taxon>
        <taxon>Actinomycetota</taxon>
        <taxon>Actinomycetes</taxon>
        <taxon>Kitasatosporales</taxon>
        <taxon>Streptomycetaceae</taxon>
        <taxon>Streptomyces</taxon>
    </lineage>
</organism>
<name>A0ABU8U0G7_9ACTN</name>
<reference evidence="1 2" key="1">
    <citation type="submission" date="2024-03" db="EMBL/GenBank/DDBJ databases">
        <title>Novel Streptomyces species of biotechnological and ecological value are a feature of Machair soil.</title>
        <authorList>
            <person name="Prole J.R."/>
            <person name="Goodfellow M."/>
            <person name="Allenby N."/>
            <person name="Ward A.C."/>
        </authorList>
    </citation>
    <scope>NUCLEOTIDE SEQUENCE [LARGE SCALE GENOMIC DNA]</scope>
    <source>
        <strain evidence="1 2">MS1.HAVA.3</strain>
    </source>
</reference>
<comment type="caution">
    <text evidence="1">The sequence shown here is derived from an EMBL/GenBank/DDBJ whole genome shotgun (WGS) entry which is preliminary data.</text>
</comment>
<gene>
    <name evidence="1" type="ORF">WKI68_06100</name>
</gene>
<protein>
    <submittedName>
        <fullName evidence="1">Uncharacterized protein</fullName>
    </submittedName>
</protein>
<evidence type="ECO:0000313" key="1">
    <source>
        <dbReference type="EMBL" id="MEJ8641165.1"/>
    </source>
</evidence>